<dbReference type="Pfam" id="PF20921">
    <property type="entry name" value="DUF1846_C"/>
    <property type="match status" value="1"/>
</dbReference>
<feature type="domain" description="DUF1846" evidence="2">
    <location>
        <begin position="340"/>
        <end position="486"/>
    </location>
</feature>
<evidence type="ECO:0000259" key="2">
    <source>
        <dbReference type="Pfam" id="PF20921"/>
    </source>
</evidence>
<dbReference type="Gene3D" id="1.20.1570.10">
    <property type="entry name" value="dip2346 domain like"/>
    <property type="match status" value="1"/>
</dbReference>
<dbReference type="NCBIfam" id="NF010184">
    <property type="entry name" value="PRK13663.1"/>
    <property type="match status" value="1"/>
</dbReference>
<accession>A0A3R6FD92</accession>
<gene>
    <name evidence="3" type="ORF">DW079_04480</name>
</gene>
<dbReference type="Pfam" id="PF08903">
    <property type="entry name" value="DUF1846"/>
    <property type="match status" value="1"/>
</dbReference>
<proteinExistence type="predicted"/>
<organism evidence="3 4">
    <name type="scientific">Segatella copri</name>
    <dbReference type="NCBI Taxonomy" id="165179"/>
    <lineage>
        <taxon>Bacteria</taxon>
        <taxon>Pseudomonadati</taxon>
        <taxon>Bacteroidota</taxon>
        <taxon>Bacteroidia</taxon>
        <taxon>Bacteroidales</taxon>
        <taxon>Prevotellaceae</taxon>
        <taxon>Segatella</taxon>
    </lineage>
</organism>
<evidence type="ECO:0000259" key="1">
    <source>
        <dbReference type="Pfam" id="PF08903"/>
    </source>
</evidence>
<sequence length="487" mass="54490">MKIGFDNEKYLKIQSEHIKERISQFDGKLYLELGGKLFDDHHASRVLPGFQPDSKLRMFQKISDSIEIVIVISAADIEKNKKRADLGITYDEDVLRLRGEFQNRGFMVGSVVITHYNGQPAAIAFKQRLEREGIKTYCHYLIEGYPHNVSLIASDEGFGQNDYVETERPLVIVTAPGPGSGKMAVCLSQLYNENKRGVRAGYAKFETFPVWNLPLKHPVNIAYEAATADLNDVNMIDPFHLEAYNKIAINYNRDVEIYPVLNALFEGIYGSNPYKSPTDMGVNMVGFCISDDEACCEASKNEIVRRYYVATNKMAAGACNDDEINKIQMLFNQAKITTDYRKVTVAAKNHKKETGHTSSAIELEDGTIICGHSSELLGCSAALLLNVTKQLAGIDHELKLIPQSMIEPIQHTKVNYLGGHNPRLHTDEVLVALSVLSENDENCRKALEQLPKLRGCQAHCTVMLSDVDQKIFKKLGVDITCEPVLKK</sequence>
<dbReference type="AlphaFoldDB" id="A0A3R6FD92"/>
<evidence type="ECO:0000313" key="4">
    <source>
        <dbReference type="Proteomes" id="UP000286211"/>
    </source>
</evidence>
<dbReference type="InterPro" id="IPR048441">
    <property type="entry name" value="DUF1846_C"/>
</dbReference>
<dbReference type="EMBL" id="QRNB01000016">
    <property type="protein sequence ID" value="RHK11471.1"/>
    <property type="molecule type" value="Genomic_DNA"/>
</dbReference>
<dbReference type="Gene3D" id="3.10.630.10">
    <property type="entry name" value="dip2346 domain like"/>
    <property type="match status" value="1"/>
</dbReference>
<feature type="domain" description="DUF1846" evidence="1">
    <location>
        <begin position="3"/>
        <end position="334"/>
    </location>
</feature>
<evidence type="ECO:0000313" key="3">
    <source>
        <dbReference type="EMBL" id="RHK11471.1"/>
    </source>
</evidence>
<dbReference type="Proteomes" id="UP000286211">
    <property type="component" value="Unassembled WGS sequence"/>
</dbReference>
<dbReference type="InterPro" id="IPR048496">
    <property type="entry name" value="DUF1846_N"/>
</dbReference>
<protein>
    <submittedName>
        <fullName evidence="3">DUF1846 domain-containing protein</fullName>
    </submittedName>
</protein>
<reference evidence="3 4" key="1">
    <citation type="submission" date="2018-08" db="EMBL/GenBank/DDBJ databases">
        <title>A genome reference for cultivated species of the human gut microbiota.</title>
        <authorList>
            <person name="Zou Y."/>
            <person name="Xue W."/>
            <person name="Luo G."/>
        </authorList>
    </citation>
    <scope>NUCLEOTIDE SEQUENCE [LARGE SCALE GENOMIC DNA]</scope>
    <source>
        <strain evidence="3 4">AF46-2NS</strain>
    </source>
</reference>
<dbReference type="Gene3D" id="3.40.140.40">
    <property type="entry name" value="Domain of unknown function (DUF1846), C-terminal subdomain"/>
    <property type="match status" value="1"/>
</dbReference>
<comment type="caution">
    <text evidence="3">The sequence shown here is derived from an EMBL/GenBank/DDBJ whole genome shotgun (WGS) entry which is preliminary data.</text>
</comment>
<name>A0A3R6FD92_9BACT</name>